<dbReference type="FunFam" id="3.40.50.720:FF:000084">
    <property type="entry name" value="Short-chain dehydrogenase reductase"/>
    <property type="match status" value="1"/>
</dbReference>
<dbReference type="SUPFAM" id="SSF51735">
    <property type="entry name" value="NAD(P)-binding Rossmann-fold domains"/>
    <property type="match status" value="1"/>
</dbReference>
<keyword evidence="2" id="KW-0560">Oxidoreductase</keyword>
<accession>A0A2A2FGX4</accession>
<comment type="caution">
    <text evidence="4">The sequence shown here is derived from an EMBL/GenBank/DDBJ whole genome shotgun (WGS) entry which is preliminary data.</text>
</comment>
<dbReference type="PRINTS" id="PR00080">
    <property type="entry name" value="SDRFAMILY"/>
</dbReference>
<dbReference type="InterPro" id="IPR020904">
    <property type="entry name" value="Sc_DH/Rdtase_CS"/>
</dbReference>
<dbReference type="GO" id="GO:0016491">
    <property type="term" value="F:oxidoreductase activity"/>
    <property type="evidence" value="ECO:0007669"/>
    <property type="project" value="UniProtKB-KW"/>
</dbReference>
<evidence type="ECO:0000256" key="3">
    <source>
        <dbReference type="RuleBase" id="RU000363"/>
    </source>
</evidence>
<comment type="similarity">
    <text evidence="1 3">Belongs to the short-chain dehydrogenases/reductases (SDR) family.</text>
</comment>
<dbReference type="OrthoDB" id="7442at2157"/>
<dbReference type="PANTHER" id="PTHR24321">
    <property type="entry name" value="DEHYDROGENASES, SHORT CHAIN"/>
    <property type="match status" value="1"/>
</dbReference>
<dbReference type="AlphaFoldDB" id="A0A2A2FGX4"/>
<evidence type="ECO:0000313" key="4">
    <source>
        <dbReference type="EMBL" id="PAU84100.1"/>
    </source>
</evidence>
<evidence type="ECO:0000256" key="1">
    <source>
        <dbReference type="ARBA" id="ARBA00006484"/>
    </source>
</evidence>
<dbReference type="RefSeq" id="WP_095636457.1">
    <property type="nucleotide sequence ID" value="NZ_NSKC01000003.1"/>
</dbReference>
<keyword evidence="5" id="KW-1185">Reference proteome</keyword>
<sequence>MNRFAGKTAVVTGAGSGIGRATALRLADEGANVVVADIAAEAGRETADLIADAGGDAAFVEVDVADASSVERMVDVAVETYGSLDVAHNNAGILTDFVETTEVTEEQWDRLMDVNLKGIWTCLKAELPVMKRQGHGAIVNTASMAGLVGMGGLSSYSASKHGVVGLTKSVALENASRGIRVNAIAPGPTRTNIQSGLLGGSGSAGPASLRDRIRAAVALVRTAIRTLRADFDTSAMRDVPMDRIADPEEMAGVVAFLCSSDASYVTGHTIPVDGGQAAD</sequence>
<gene>
    <name evidence="4" type="ORF">CK500_06600</name>
</gene>
<dbReference type="Gene3D" id="3.40.50.720">
    <property type="entry name" value="NAD(P)-binding Rossmann-like Domain"/>
    <property type="match status" value="1"/>
</dbReference>
<evidence type="ECO:0000256" key="2">
    <source>
        <dbReference type="ARBA" id="ARBA00023002"/>
    </source>
</evidence>
<name>A0A2A2FGX4_9EURY</name>
<dbReference type="PRINTS" id="PR00081">
    <property type="entry name" value="GDHRDH"/>
</dbReference>
<evidence type="ECO:0000313" key="5">
    <source>
        <dbReference type="Proteomes" id="UP000218083"/>
    </source>
</evidence>
<dbReference type="Pfam" id="PF13561">
    <property type="entry name" value="adh_short_C2"/>
    <property type="match status" value="1"/>
</dbReference>
<proteinExistence type="inferred from homology"/>
<reference evidence="4 5" key="1">
    <citation type="submission" date="2017-08" db="EMBL/GenBank/DDBJ databases">
        <title>The strain WRN001 was isolated from Binhai saline alkaline soil, Tianjin, China.</title>
        <authorList>
            <person name="Liu D."/>
            <person name="Zhang G."/>
        </authorList>
    </citation>
    <scope>NUCLEOTIDE SEQUENCE [LARGE SCALE GENOMIC DNA]</scope>
    <source>
        <strain evidence="4 5">WN019</strain>
    </source>
</reference>
<dbReference type="PANTHER" id="PTHR24321:SF8">
    <property type="entry name" value="ESTRADIOL 17-BETA-DEHYDROGENASE 8-RELATED"/>
    <property type="match status" value="1"/>
</dbReference>
<organism evidence="4 5">
    <name type="scientific">Halorubrum salipaludis</name>
    <dbReference type="NCBI Taxonomy" id="2032630"/>
    <lineage>
        <taxon>Archaea</taxon>
        <taxon>Methanobacteriati</taxon>
        <taxon>Methanobacteriota</taxon>
        <taxon>Stenosarchaea group</taxon>
        <taxon>Halobacteria</taxon>
        <taxon>Halobacteriales</taxon>
        <taxon>Haloferacaceae</taxon>
        <taxon>Halorubrum</taxon>
    </lineage>
</organism>
<dbReference type="Proteomes" id="UP000218083">
    <property type="component" value="Unassembled WGS sequence"/>
</dbReference>
<protein>
    <submittedName>
        <fullName evidence="4">Short chain dehydrogenase</fullName>
    </submittedName>
</protein>
<dbReference type="InterPro" id="IPR002347">
    <property type="entry name" value="SDR_fam"/>
</dbReference>
<dbReference type="PROSITE" id="PS00061">
    <property type="entry name" value="ADH_SHORT"/>
    <property type="match status" value="1"/>
</dbReference>
<dbReference type="EMBL" id="NSKC01000003">
    <property type="protein sequence ID" value="PAU84100.1"/>
    <property type="molecule type" value="Genomic_DNA"/>
</dbReference>
<dbReference type="InterPro" id="IPR036291">
    <property type="entry name" value="NAD(P)-bd_dom_sf"/>
</dbReference>
<dbReference type="Pfam" id="PF00106">
    <property type="entry name" value="adh_short"/>
    <property type="match status" value="1"/>
</dbReference>